<sequence>MRNNVPQSFQEYNQQEVDQLPSGSPGKDGTVEAVFTARDDGMTNVSYQYARPPFHLMGDLHHDEQLQHLSTLYIQNPSGGMTQGDHHEVDIKVQPEAQANVATQSSTKVYGMEANYASSLTEISVDNNGYLEYMPDPLILYENSRLHKHTDIELEQGSTLLLSDILVPGRLARNEFFEFDKYHSQLNVTYDDNEILTDNYVLTPENTDLQRDGLMKDFHVFGTIFIISDDFNSHEVNDRIYDHVNEMGEITAASSVLPYNTGVVLQILGHTAQSVQQGIDRAWDKTRNILFNVDRRKKRTY</sequence>
<reference evidence="4 5" key="1">
    <citation type="journal article" date="2013" name="PLoS ONE">
        <title>Assembly-driven community genomics of a hypersaline microbial ecosystem.</title>
        <authorList>
            <person name="Podell S."/>
            <person name="Ugalde J.A."/>
            <person name="Narasingarao P."/>
            <person name="Banfield J.F."/>
            <person name="Heidelberg K.B."/>
            <person name="Allen E.E."/>
        </authorList>
    </citation>
    <scope>NUCLEOTIDE SEQUENCE [LARGE SCALE GENOMIC DNA]</scope>
    <source>
        <strain evidence="5">J07HQW2</strain>
    </source>
</reference>
<dbReference type="PANTHER" id="PTHR33643:SF1">
    <property type="entry name" value="UREASE ACCESSORY PROTEIN D"/>
    <property type="match status" value="1"/>
</dbReference>
<comment type="similarity">
    <text evidence="1 3">Belongs to the UreD family.</text>
</comment>
<dbReference type="Pfam" id="PF01774">
    <property type="entry name" value="UreD"/>
    <property type="match status" value="1"/>
</dbReference>
<accession>U1NBN5</accession>
<evidence type="ECO:0000313" key="4">
    <source>
        <dbReference type="EMBL" id="ERG94063.1"/>
    </source>
</evidence>
<evidence type="ECO:0000256" key="1">
    <source>
        <dbReference type="ARBA" id="ARBA00007177"/>
    </source>
</evidence>
<dbReference type="AlphaFoldDB" id="U1NBN5"/>
<comment type="subcellular location">
    <subcellularLocation>
        <location evidence="3">Cytoplasm</location>
    </subcellularLocation>
</comment>
<keyword evidence="3" id="KW-0963">Cytoplasm</keyword>
<organism evidence="4 5">
    <name type="scientific">Haloquadratum walsbyi J07HQW2</name>
    <dbReference type="NCBI Taxonomy" id="1238425"/>
    <lineage>
        <taxon>Archaea</taxon>
        <taxon>Methanobacteriati</taxon>
        <taxon>Methanobacteriota</taxon>
        <taxon>Stenosarchaea group</taxon>
        <taxon>Halobacteria</taxon>
        <taxon>Halobacteriales</taxon>
        <taxon>Haloferacaceae</taxon>
        <taxon>Haloquadratum</taxon>
    </lineage>
</organism>
<evidence type="ECO:0000313" key="5">
    <source>
        <dbReference type="Proteomes" id="UP000030710"/>
    </source>
</evidence>
<evidence type="ECO:0000256" key="2">
    <source>
        <dbReference type="ARBA" id="ARBA00023186"/>
    </source>
</evidence>
<dbReference type="Proteomes" id="UP000030710">
    <property type="component" value="Unassembled WGS sequence"/>
</dbReference>
<dbReference type="GO" id="GO:0016151">
    <property type="term" value="F:nickel cation binding"/>
    <property type="evidence" value="ECO:0007669"/>
    <property type="project" value="UniProtKB-UniRule"/>
</dbReference>
<evidence type="ECO:0000256" key="3">
    <source>
        <dbReference type="HAMAP-Rule" id="MF_01384"/>
    </source>
</evidence>
<name>U1NBN5_9EURY</name>
<dbReference type="EMBL" id="KE356561">
    <property type="protein sequence ID" value="ERG94063.1"/>
    <property type="molecule type" value="Genomic_DNA"/>
</dbReference>
<dbReference type="PANTHER" id="PTHR33643">
    <property type="entry name" value="UREASE ACCESSORY PROTEIN D"/>
    <property type="match status" value="1"/>
</dbReference>
<dbReference type="InterPro" id="IPR002669">
    <property type="entry name" value="UreD"/>
</dbReference>
<dbReference type="HAMAP" id="MF_01384">
    <property type="entry name" value="UreD"/>
    <property type="match status" value="1"/>
</dbReference>
<dbReference type="eggNOG" id="arCOG04529">
    <property type="taxonomic scope" value="Archaea"/>
</dbReference>
<comment type="function">
    <text evidence="3">Required for maturation of urease via the functional incorporation of the urease nickel metallocenter.</text>
</comment>
<keyword evidence="3" id="KW-0996">Nickel insertion</keyword>
<comment type="subunit">
    <text evidence="3">UreD, UreF and UreG form a complex that acts as a GTP-hydrolysis-dependent molecular chaperone, activating the urease apoprotein by helping to assemble the nickel containing metallocenter of UreC. The UreE protein probably delivers the nickel.</text>
</comment>
<gene>
    <name evidence="3" type="primary">ureD</name>
    <name evidence="4" type="ORF">J07HQW2_00497</name>
</gene>
<proteinExistence type="inferred from homology"/>
<dbReference type="GO" id="GO:0005737">
    <property type="term" value="C:cytoplasm"/>
    <property type="evidence" value="ECO:0007669"/>
    <property type="project" value="UniProtKB-SubCell"/>
</dbReference>
<dbReference type="HOGENOM" id="CLU_056339_1_0_2"/>
<dbReference type="RefSeq" id="WP_021053557.1">
    <property type="nucleotide sequence ID" value="NZ_KE356561.1"/>
</dbReference>
<keyword evidence="2 3" id="KW-0143">Chaperone</keyword>
<dbReference type="STRING" id="1238425.J07HQW2_00497"/>
<protein>
    <recommendedName>
        <fullName evidence="3">Urease accessory protein UreD</fullName>
    </recommendedName>
</protein>